<dbReference type="GO" id="GO:0006508">
    <property type="term" value="P:proteolysis"/>
    <property type="evidence" value="ECO:0007669"/>
    <property type="project" value="InterPro"/>
</dbReference>
<dbReference type="RefSeq" id="WP_098075758.1">
    <property type="nucleotide sequence ID" value="NZ_PDEQ01000005.1"/>
</dbReference>
<comment type="caution">
    <text evidence="1">The sequence shown here is derived from an EMBL/GenBank/DDBJ whole genome shotgun (WGS) entry which is preliminary data.</text>
</comment>
<dbReference type="PANTHER" id="PTHR10443">
    <property type="entry name" value="MICROSOMAL DIPEPTIDASE"/>
    <property type="match status" value="1"/>
</dbReference>
<dbReference type="InterPro" id="IPR032466">
    <property type="entry name" value="Metal_Hydrolase"/>
</dbReference>
<proteinExistence type="predicted"/>
<name>A0A2A8CWQ9_9BACT</name>
<dbReference type="InterPro" id="IPR008257">
    <property type="entry name" value="Pept_M19"/>
</dbReference>
<dbReference type="Pfam" id="PF01244">
    <property type="entry name" value="Peptidase_M19"/>
    <property type="match status" value="1"/>
</dbReference>
<dbReference type="PROSITE" id="PS51365">
    <property type="entry name" value="RENAL_DIPEPTIDASE_2"/>
    <property type="match status" value="1"/>
</dbReference>
<sequence>MSMLRVAAYVVSVLLLLAVIGFFFVVAPLVDARYNDTSVEPPFRASDAGKALHERLMVADLHNDFLLWNRDLLSSYERGHSDLDRLQTGNVGLQTFSVVTKVPTGSYQGTPSDSDQITYLVAAQRWPIGTWTSLLQRALYQSKRLHDFADRSGDKLTIVRTQADLENAMMARVDEPNRVAGILAIEGLHALEGDIDNVDVLADAGFRMMGLLHLHDNGLGGSATGMEKGGLTPFGRSVVRRLEERKLLIDLAHASTEVIDEVLAMTDRPVVVSHTGVRATCDTPRNLSDRQIRAIAARDGVIGVGTWPSVVCSTDPSAIARAMRHVADLVGVEHVALGSDFDGTVTPPFDAGGLSVLTDALLEEGFSESEIRRIMGGNVVRLLRRTLPVR</sequence>
<evidence type="ECO:0000313" key="2">
    <source>
        <dbReference type="Proteomes" id="UP000220102"/>
    </source>
</evidence>
<protein>
    <submittedName>
        <fullName evidence="1">Peptidase M19</fullName>
    </submittedName>
</protein>
<dbReference type="EMBL" id="PDEQ01000005">
    <property type="protein sequence ID" value="PEN13169.1"/>
    <property type="molecule type" value="Genomic_DNA"/>
</dbReference>
<dbReference type="OrthoDB" id="9804920at2"/>
<dbReference type="CDD" id="cd01301">
    <property type="entry name" value="rDP_like"/>
    <property type="match status" value="1"/>
</dbReference>
<dbReference type="SUPFAM" id="SSF51556">
    <property type="entry name" value="Metallo-dependent hydrolases"/>
    <property type="match status" value="1"/>
</dbReference>
<organism evidence="1 2">
    <name type="scientific">Longibacter salinarum</name>
    <dbReference type="NCBI Taxonomy" id="1850348"/>
    <lineage>
        <taxon>Bacteria</taxon>
        <taxon>Pseudomonadati</taxon>
        <taxon>Rhodothermota</taxon>
        <taxon>Rhodothermia</taxon>
        <taxon>Rhodothermales</taxon>
        <taxon>Salisaetaceae</taxon>
        <taxon>Longibacter</taxon>
    </lineage>
</organism>
<evidence type="ECO:0000313" key="1">
    <source>
        <dbReference type="EMBL" id="PEN13169.1"/>
    </source>
</evidence>
<dbReference type="Gene3D" id="3.20.20.140">
    <property type="entry name" value="Metal-dependent hydrolases"/>
    <property type="match status" value="1"/>
</dbReference>
<keyword evidence="2" id="KW-1185">Reference proteome</keyword>
<dbReference type="Proteomes" id="UP000220102">
    <property type="component" value="Unassembled WGS sequence"/>
</dbReference>
<accession>A0A2A8CWQ9</accession>
<dbReference type="PANTHER" id="PTHR10443:SF12">
    <property type="entry name" value="DIPEPTIDASE"/>
    <property type="match status" value="1"/>
</dbReference>
<gene>
    <name evidence="1" type="ORF">CRI94_11015</name>
</gene>
<reference evidence="1 2" key="1">
    <citation type="submission" date="2017-10" db="EMBL/GenBank/DDBJ databases">
        <title>Draft genome of Longibacter Salinarum.</title>
        <authorList>
            <person name="Goh K.M."/>
            <person name="Shamsir M.S."/>
            <person name="Lim S.W."/>
        </authorList>
    </citation>
    <scope>NUCLEOTIDE SEQUENCE [LARGE SCALE GENOMIC DNA]</scope>
    <source>
        <strain evidence="1 2">KCTC 52045</strain>
    </source>
</reference>
<dbReference type="GO" id="GO:0070573">
    <property type="term" value="F:metallodipeptidase activity"/>
    <property type="evidence" value="ECO:0007669"/>
    <property type="project" value="InterPro"/>
</dbReference>
<dbReference type="AlphaFoldDB" id="A0A2A8CWQ9"/>